<evidence type="ECO:0000313" key="1">
    <source>
        <dbReference type="EMBL" id="KAI9898512.1"/>
    </source>
</evidence>
<evidence type="ECO:0000313" key="2">
    <source>
        <dbReference type="Proteomes" id="UP001163324"/>
    </source>
</evidence>
<gene>
    <name evidence="1" type="ORF">N3K66_006872</name>
</gene>
<sequence>MCIAQQTYLVCSCQNPSCDLGYKPGYRKYRPPHEELRGKLGHFHPGFYSETIVCEDWKNARNQGYELIIPRCDKITTKKLIKDDGTCVECLHDCASKQDGINVPLGRARLGVKRARESVYRAKQEHDHQHQKVAGVYTNDSNSD</sequence>
<name>A0ACC0UWL4_9HYPO</name>
<comment type="caution">
    <text evidence="1">The sequence shown here is derived from an EMBL/GenBank/DDBJ whole genome shotgun (WGS) entry which is preliminary data.</text>
</comment>
<organism evidence="1 2">
    <name type="scientific">Trichothecium roseum</name>
    <dbReference type="NCBI Taxonomy" id="47278"/>
    <lineage>
        <taxon>Eukaryota</taxon>
        <taxon>Fungi</taxon>
        <taxon>Dikarya</taxon>
        <taxon>Ascomycota</taxon>
        <taxon>Pezizomycotina</taxon>
        <taxon>Sordariomycetes</taxon>
        <taxon>Hypocreomycetidae</taxon>
        <taxon>Hypocreales</taxon>
        <taxon>Hypocreales incertae sedis</taxon>
        <taxon>Trichothecium</taxon>
    </lineage>
</organism>
<accession>A0ACC0UWL4</accession>
<reference evidence="1" key="1">
    <citation type="submission" date="2022-10" db="EMBL/GenBank/DDBJ databases">
        <title>Complete Genome of Trichothecium roseum strain YXFP-22015, a Plant Pathogen Isolated from Citrus.</title>
        <authorList>
            <person name="Wang Y."/>
            <person name="Zhu L."/>
        </authorList>
    </citation>
    <scope>NUCLEOTIDE SEQUENCE</scope>
    <source>
        <strain evidence="1">YXFP-22015</strain>
    </source>
</reference>
<proteinExistence type="predicted"/>
<keyword evidence="2" id="KW-1185">Reference proteome</keyword>
<protein>
    <submittedName>
        <fullName evidence="1">Uncharacterized protein</fullName>
    </submittedName>
</protein>
<dbReference type="EMBL" id="CM047945">
    <property type="protein sequence ID" value="KAI9898512.1"/>
    <property type="molecule type" value="Genomic_DNA"/>
</dbReference>
<dbReference type="Proteomes" id="UP001163324">
    <property type="component" value="Chromosome 6"/>
</dbReference>